<accession>A0A023FBG4</accession>
<reference evidence="1" key="1">
    <citation type="submission" date="2014-03" db="EMBL/GenBank/DDBJ databases">
        <title>The sialotranscriptome of Amblyomma triste, Amblyomma parvum and Amblyomma cajennense ticks, uncovered by 454-based RNA-seq.</title>
        <authorList>
            <person name="Garcia G.R."/>
            <person name="Gardinassi L.G."/>
            <person name="Ribeiro J.M."/>
            <person name="Anatriello E."/>
            <person name="Ferreira B.R."/>
            <person name="Moreira H.N."/>
            <person name="Mafra C."/>
            <person name="Olegario M.M."/>
            <person name="Szabo P.J."/>
            <person name="Miranda-Santos I.K."/>
            <person name="Maruyama S.R."/>
        </authorList>
    </citation>
    <scope>NUCLEOTIDE SEQUENCE</scope>
    <source>
        <strain evidence="1">Uberlandia</strain>
        <tissue evidence="1">Salivary glands</tissue>
    </source>
</reference>
<proteinExistence type="evidence at transcript level"/>
<evidence type="ECO:0000313" key="1">
    <source>
        <dbReference type="EMBL" id="JAC18832.1"/>
    </source>
</evidence>
<protein>
    <submittedName>
        <fullName evidence="1">Putative secreted protein</fullName>
    </submittedName>
</protein>
<sequence length="88" mass="9668">MAICKSCISAALRLSFCHTVGKAFLCSDKMSCSALGFELRLKLCVTIQCSQKQRVHTNFSISDVHSMIYVCPRGIKRLNITSGAVLLL</sequence>
<name>A0A023FBG4_AMBCJ</name>
<organism evidence="1">
    <name type="scientific">Amblyomma cajennense</name>
    <name type="common">Cayenne tick</name>
    <name type="synonym">Acarus cajennensis</name>
    <dbReference type="NCBI Taxonomy" id="34607"/>
    <lineage>
        <taxon>Eukaryota</taxon>
        <taxon>Metazoa</taxon>
        <taxon>Ecdysozoa</taxon>
        <taxon>Arthropoda</taxon>
        <taxon>Chelicerata</taxon>
        <taxon>Arachnida</taxon>
        <taxon>Acari</taxon>
        <taxon>Parasitiformes</taxon>
        <taxon>Ixodida</taxon>
        <taxon>Ixodoidea</taxon>
        <taxon>Ixodidae</taxon>
        <taxon>Amblyomminae</taxon>
        <taxon>Amblyomma</taxon>
    </lineage>
</organism>
<dbReference type="EMBL" id="GBBK01005650">
    <property type="protein sequence ID" value="JAC18832.1"/>
    <property type="molecule type" value="mRNA"/>
</dbReference>
<dbReference type="AlphaFoldDB" id="A0A023FBG4"/>